<name>A0A645EGU9_9ZZZZ</name>
<organism evidence="1">
    <name type="scientific">bioreactor metagenome</name>
    <dbReference type="NCBI Taxonomy" id="1076179"/>
    <lineage>
        <taxon>unclassified sequences</taxon>
        <taxon>metagenomes</taxon>
        <taxon>ecological metagenomes</taxon>
    </lineage>
</organism>
<dbReference type="EMBL" id="VSSQ01045893">
    <property type="protein sequence ID" value="MPM99822.1"/>
    <property type="molecule type" value="Genomic_DNA"/>
</dbReference>
<evidence type="ECO:0000313" key="1">
    <source>
        <dbReference type="EMBL" id="MPM99822.1"/>
    </source>
</evidence>
<dbReference type="AlphaFoldDB" id="A0A645EGU9"/>
<accession>A0A645EGU9</accession>
<comment type="caution">
    <text evidence="1">The sequence shown here is derived from an EMBL/GenBank/DDBJ whole genome shotgun (WGS) entry which is preliminary data.</text>
</comment>
<protein>
    <submittedName>
        <fullName evidence="1">Uncharacterized protein</fullName>
    </submittedName>
</protein>
<proteinExistence type="predicted"/>
<dbReference type="AntiFam" id="ANF00095">
    <property type="entry name" value="Shadow ORF (opposite ABC transporters)"/>
</dbReference>
<sequence>MLDDAAVHDGDAVGDGHCLLLVMCDIDGGDADAVLDLLDHGTHLHAQLGVQV</sequence>
<gene>
    <name evidence="1" type="ORF">SDC9_147017</name>
</gene>
<reference evidence="1" key="1">
    <citation type="submission" date="2019-08" db="EMBL/GenBank/DDBJ databases">
        <authorList>
            <person name="Kucharzyk K."/>
            <person name="Murdoch R.W."/>
            <person name="Higgins S."/>
            <person name="Loffler F."/>
        </authorList>
    </citation>
    <scope>NUCLEOTIDE SEQUENCE</scope>
</reference>